<dbReference type="Gene3D" id="3.40.1190.20">
    <property type="match status" value="1"/>
</dbReference>
<accession>A0A2Z6IBU5</accession>
<evidence type="ECO:0000313" key="4">
    <source>
        <dbReference type="EMBL" id="BBF22538.1"/>
    </source>
</evidence>
<gene>
    <name evidence="4" type="ORF">SUTMEG_04290</name>
</gene>
<dbReference type="PANTHER" id="PTHR10584:SF166">
    <property type="entry name" value="RIBOKINASE"/>
    <property type="match status" value="1"/>
</dbReference>
<dbReference type="OrthoDB" id="9779730at2"/>
<dbReference type="Pfam" id="PF00294">
    <property type="entry name" value="PfkB"/>
    <property type="match status" value="1"/>
</dbReference>
<proteinExistence type="predicted"/>
<dbReference type="SUPFAM" id="SSF53613">
    <property type="entry name" value="Ribokinase-like"/>
    <property type="match status" value="1"/>
</dbReference>
<protein>
    <submittedName>
        <fullName evidence="4">Sugar kinase</fullName>
    </submittedName>
</protein>
<name>A0A2Z6IBU5_9BURK</name>
<dbReference type="KEGG" id="sutt:SUTMEG_04290"/>
<dbReference type="EMBL" id="AP018786">
    <property type="protein sequence ID" value="BBF22538.1"/>
    <property type="molecule type" value="Genomic_DNA"/>
</dbReference>
<feature type="domain" description="Carbohydrate kinase PfkB" evidence="3">
    <location>
        <begin position="55"/>
        <end position="307"/>
    </location>
</feature>
<sequence length="329" mass="34248">MTASMSPASSSSSPAVLVAGSVAYDTVLATPGRFSDTLTPEGLDHINLTFPTPVMRRSFGGCAANIAWAMHALGGRPVLWGALGADGGPYLERFKSWGADLSGLIVLEDCFSSQCFITTDADGNQIAAFHAGALDRADEAPMPEADAKLAILAPGERRATLRQAERCVEAGIPYLFDPGQATPLYGPEGLKTLVAGAFGVAFSDYEAELIERFTGLTPRLLAASGKTVWHTHGARGSSVWRPGAEAPEFVPAEMLPEGKSAVDPVGAGDAYRGGLLWGIVEGADPVEAARAGAYAAAVKVTHRGSQDYALSRAQALALIGKTSESSKVR</sequence>
<keyword evidence="5" id="KW-1185">Reference proteome</keyword>
<dbReference type="InterPro" id="IPR002173">
    <property type="entry name" value="Carboh/pur_kinase_PfkB_CS"/>
</dbReference>
<dbReference type="CDD" id="cd01942">
    <property type="entry name" value="ribokinase_group_A"/>
    <property type="match status" value="1"/>
</dbReference>
<dbReference type="AlphaFoldDB" id="A0A2Z6IBU5"/>
<organism evidence="4 5">
    <name type="scientific">Sutterella megalosphaeroides</name>
    <dbReference type="NCBI Taxonomy" id="2494234"/>
    <lineage>
        <taxon>Bacteria</taxon>
        <taxon>Pseudomonadati</taxon>
        <taxon>Pseudomonadota</taxon>
        <taxon>Betaproteobacteria</taxon>
        <taxon>Burkholderiales</taxon>
        <taxon>Sutterellaceae</taxon>
        <taxon>Sutterella</taxon>
    </lineage>
</organism>
<dbReference type="Proteomes" id="UP000271003">
    <property type="component" value="Chromosome"/>
</dbReference>
<dbReference type="RefSeq" id="WP_120176235.1">
    <property type="nucleotide sequence ID" value="NZ_AP018786.1"/>
</dbReference>
<keyword evidence="2 4" id="KW-0418">Kinase</keyword>
<evidence type="ECO:0000256" key="2">
    <source>
        <dbReference type="ARBA" id="ARBA00022777"/>
    </source>
</evidence>
<dbReference type="PANTHER" id="PTHR10584">
    <property type="entry name" value="SUGAR KINASE"/>
    <property type="match status" value="1"/>
</dbReference>
<dbReference type="PROSITE" id="PS00584">
    <property type="entry name" value="PFKB_KINASES_2"/>
    <property type="match status" value="1"/>
</dbReference>
<evidence type="ECO:0000313" key="5">
    <source>
        <dbReference type="Proteomes" id="UP000271003"/>
    </source>
</evidence>
<evidence type="ECO:0000259" key="3">
    <source>
        <dbReference type="Pfam" id="PF00294"/>
    </source>
</evidence>
<dbReference type="InterPro" id="IPR011611">
    <property type="entry name" value="PfkB_dom"/>
</dbReference>
<dbReference type="GO" id="GO:0016301">
    <property type="term" value="F:kinase activity"/>
    <property type="evidence" value="ECO:0007669"/>
    <property type="project" value="UniProtKB-KW"/>
</dbReference>
<evidence type="ECO:0000256" key="1">
    <source>
        <dbReference type="ARBA" id="ARBA00022679"/>
    </source>
</evidence>
<dbReference type="InterPro" id="IPR029056">
    <property type="entry name" value="Ribokinase-like"/>
</dbReference>
<dbReference type="PROSITE" id="PS00583">
    <property type="entry name" value="PFKB_KINASES_1"/>
    <property type="match status" value="1"/>
</dbReference>
<keyword evidence="1" id="KW-0808">Transferase</keyword>
<reference evidence="4 5" key="1">
    <citation type="journal article" date="2018" name="Int. J. Syst. Evol. Microbiol.">
        <title>Mesosutterella multiformis gen. nov., sp. nov., a member of the family Sutterellaceae and Sutterella megalosphaeroides sp. nov., isolated from human faeces.</title>
        <authorList>
            <person name="Sakamoto M."/>
            <person name="Ikeyama N."/>
            <person name="Kunihiro T."/>
            <person name="Iino T."/>
            <person name="Yuki M."/>
            <person name="Ohkuma M."/>
        </authorList>
    </citation>
    <scope>NUCLEOTIDE SEQUENCE [LARGE SCALE GENOMIC DNA]</scope>
    <source>
        <strain evidence="4 5">6FBBBH3</strain>
    </source>
</reference>